<dbReference type="AlphaFoldDB" id="A0A1R3GGV8"/>
<keyword evidence="2" id="KW-1185">Reference proteome</keyword>
<reference evidence="2" key="1">
    <citation type="submission" date="2013-09" db="EMBL/GenBank/DDBJ databases">
        <title>Corchorus olitorius genome sequencing.</title>
        <authorList>
            <person name="Alam M."/>
            <person name="Haque M.S."/>
            <person name="Islam M.S."/>
            <person name="Emdad E.M."/>
            <person name="Islam M.M."/>
            <person name="Ahmed B."/>
            <person name="Halim A."/>
            <person name="Hossen Q.M.M."/>
            <person name="Hossain M.Z."/>
            <person name="Ahmed R."/>
            <person name="Khan M.M."/>
            <person name="Islam R."/>
            <person name="Rashid M.M."/>
            <person name="Khan S.A."/>
            <person name="Rahman M.S."/>
            <person name="Alam M."/>
            <person name="Yahiya A.S."/>
            <person name="Khan M.S."/>
            <person name="Azam M.S."/>
            <person name="Haque T."/>
            <person name="Lashkar M.Z.H."/>
            <person name="Akhand A.I."/>
            <person name="Morshed G."/>
            <person name="Roy S."/>
            <person name="Uddin K.S."/>
            <person name="Rabeya T."/>
            <person name="Hossain A.S."/>
            <person name="Chowdhury A."/>
            <person name="Snigdha A.R."/>
            <person name="Mortoza M.S."/>
            <person name="Matin S.A."/>
            <person name="Hoque S.M.E."/>
            <person name="Islam M.K."/>
            <person name="Roy D.K."/>
            <person name="Haider R."/>
            <person name="Moosa M.M."/>
            <person name="Elias S.M."/>
            <person name="Hasan A.M."/>
            <person name="Jahan S."/>
            <person name="Shafiuddin M."/>
            <person name="Mahmood N."/>
            <person name="Shommy N.S."/>
        </authorList>
    </citation>
    <scope>NUCLEOTIDE SEQUENCE [LARGE SCALE GENOMIC DNA]</scope>
    <source>
        <strain evidence="2">cv. O-4</strain>
    </source>
</reference>
<accession>A0A1R3GGV8</accession>
<comment type="caution">
    <text evidence="1">The sequence shown here is derived from an EMBL/GenBank/DDBJ whole genome shotgun (WGS) entry which is preliminary data.</text>
</comment>
<gene>
    <name evidence="1" type="ORF">COLO4_35431</name>
</gene>
<sequence length="71" mass="8299">MDLVKEALIHQIHTRFEIPALLNFKALNKFEEKGAIWVSKMRNKIGFRVSKARTRFNCLADPSFVFLCFLV</sequence>
<organism evidence="1 2">
    <name type="scientific">Corchorus olitorius</name>
    <dbReference type="NCBI Taxonomy" id="93759"/>
    <lineage>
        <taxon>Eukaryota</taxon>
        <taxon>Viridiplantae</taxon>
        <taxon>Streptophyta</taxon>
        <taxon>Embryophyta</taxon>
        <taxon>Tracheophyta</taxon>
        <taxon>Spermatophyta</taxon>
        <taxon>Magnoliopsida</taxon>
        <taxon>eudicotyledons</taxon>
        <taxon>Gunneridae</taxon>
        <taxon>Pentapetalae</taxon>
        <taxon>rosids</taxon>
        <taxon>malvids</taxon>
        <taxon>Malvales</taxon>
        <taxon>Malvaceae</taxon>
        <taxon>Grewioideae</taxon>
        <taxon>Apeibeae</taxon>
        <taxon>Corchorus</taxon>
    </lineage>
</organism>
<proteinExistence type="predicted"/>
<dbReference type="EMBL" id="AWUE01022585">
    <property type="protein sequence ID" value="OMO57335.1"/>
    <property type="molecule type" value="Genomic_DNA"/>
</dbReference>
<protein>
    <submittedName>
        <fullName evidence="1">Uncharacterized protein</fullName>
    </submittedName>
</protein>
<dbReference type="Proteomes" id="UP000187203">
    <property type="component" value="Unassembled WGS sequence"/>
</dbReference>
<evidence type="ECO:0000313" key="1">
    <source>
        <dbReference type="EMBL" id="OMO57335.1"/>
    </source>
</evidence>
<name>A0A1R3GGV8_9ROSI</name>
<evidence type="ECO:0000313" key="2">
    <source>
        <dbReference type="Proteomes" id="UP000187203"/>
    </source>
</evidence>